<gene>
    <name evidence="3" type="ORF">H103_06943</name>
</gene>
<reference evidence="3" key="1">
    <citation type="submission" date="2014-02" db="EMBL/GenBank/DDBJ databases">
        <title>The Genome Sequence of Trichophyton rubrum (morphotype fischeri) CBS 288.86.</title>
        <authorList>
            <consortium name="The Broad Institute Genomics Platform"/>
            <person name="Cuomo C.A."/>
            <person name="White T.C."/>
            <person name="Graser Y."/>
            <person name="Martinez-Rossi N."/>
            <person name="Heitman J."/>
            <person name="Young S.K."/>
            <person name="Zeng Q."/>
            <person name="Gargeya S."/>
            <person name="Abouelleil A."/>
            <person name="Alvarado L."/>
            <person name="Chapman S.B."/>
            <person name="Gainer-Dewar J."/>
            <person name="Goldberg J."/>
            <person name="Griggs A."/>
            <person name="Gujja S."/>
            <person name="Hansen M."/>
            <person name="Howarth C."/>
            <person name="Imamovic A."/>
            <person name="Larimer J."/>
            <person name="Martinez D."/>
            <person name="Murphy C."/>
            <person name="Pearson M.D."/>
            <person name="Persinoti G."/>
            <person name="Poon T."/>
            <person name="Priest M."/>
            <person name="Roberts A.D."/>
            <person name="Saif S."/>
            <person name="Shea T.D."/>
            <person name="Sykes S.N."/>
            <person name="Wortman J."/>
            <person name="Nusbaum C."/>
            <person name="Birren B."/>
        </authorList>
    </citation>
    <scope>NUCLEOTIDE SEQUENCE [LARGE SCALE GENOMIC DNA]</scope>
    <source>
        <strain evidence="3">CBS 288.86</strain>
    </source>
</reference>
<dbReference type="OrthoDB" id="4173939at2759"/>
<feature type="compositionally biased region" description="Polar residues" evidence="1">
    <location>
        <begin position="241"/>
        <end position="252"/>
    </location>
</feature>
<evidence type="ECO:0000256" key="1">
    <source>
        <dbReference type="SAM" id="MobiDB-lite"/>
    </source>
</evidence>
<feature type="signal peptide" evidence="2">
    <location>
        <begin position="1"/>
        <end position="20"/>
    </location>
</feature>
<dbReference type="AlphaFoldDB" id="A0A022VTJ2"/>
<protein>
    <submittedName>
        <fullName evidence="3">Uncharacterized protein</fullName>
    </submittedName>
</protein>
<proteinExistence type="predicted"/>
<feature type="compositionally biased region" description="Polar residues" evidence="1">
    <location>
        <begin position="45"/>
        <end position="55"/>
    </location>
</feature>
<feature type="region of interest" description="Disordered" evidence="1">
    <location>
        <begin position="235"/>
        <end position="259"/>
    </location>
</feature>
<evidence type="ECO:0000313" key="3">
    <source>
        <dbReference type="EMBL" id="EZF49562.1"/>
    </source>
</evidence>
<name>A0A022VTJ2_TRIRU</name>
<dbReference type="Proteomes" id="UP000023758">
    <property type="component" value="Unassembled WGS sequence"/>
</dbReference>
<keyword evidence="2" id="KW-0732">Signal</keyword>
<feature type="chain" id="PRO_5001507921" evidence="2">
    <location>
        <begin position="21"/>
        <end position="276"/>
    </location>
</feature>
<evidence type="ECO:0000256" key="2">
    <source>
        <dbReference type="SAM" id="SignalP"/>
    </source>
</evidence>
<feature type="compositionally biased region" description="Acidic residues" evidence="1">
    <location>
        <begin position="63"/>
        <end position="78"/>
    </location>
</feature>
<dbReference type="HOGENOM" id="CLU_069206_0_0_1"/>
<sequence length="276" mass="28825">MQSSFMFALAVAILSSVTTGQLLPQSTVPEIQPYPSGAPILLVSGSFSLGPTPSETAYPAPGDGDDNDDENGDDENGEESPVITGLPDMPGEDEPKTLDPEPSVTILRVRGDSSIQMIPESTLSSASIMARATSQITSSEQVPSTLIEASTLDPTSLTRLIPEPSTMSASTLSASTLSASTLAPRATQAYLRRRRQARHAGYTMTTSMISISDPTSRTQITPKSTMSATTLATVKREHNRQTNGVSSSSPSHANPIGVYPVPGITQAGAAPSSMCN</sequence>
<organism evidence="3">
    <name type="scientific">Trichophyton rubrum CBS 288.86</name>
    <dbReference type="NCBI Taxonomy" id="1215330"/>
    <lineage>
        <taxon>Eukaryota</taxon>
        <taxon>Fungi</taxon>
        <taxon>Dikarya</taxon>
        <taxon>Ascomycota</taxon>
        <taxon>Pezizomycotina</taxon>
        <taxon>Eurotiomycetes</taxon>
        <taxon>Eurotiomycetidae</taxon>
        <taxon>Onygenales</taxon>
        <taxon>Arthrodermataceae</taxon>
        <taxon>Trichophyton</taxon>
    </lineage>
</organism>
<dbReference type="EMBL" id="KK207901">
    <property type="protein sequence ID" value="EZF49562.1"/>
    <property type="molecule type" value="Genomic_DNA"/>
</dbReference>
<feature type="region of interest" description="Disordered" evidence="1">
    <location>
        <begin position="45"/>
        <end position="100"/>
    </location>
</feature>
<accession>A0A022VTJ2</accession>